<feature type="domain" description="GGDEF" evidence="1">
    <location>
        <begin position="203"/>
        <end position="338"/>
    </location>
</feature>
<dbReference type="InterPro" id="IPR043128">
    <property type="entry name" value="Rev_trsase/Diguanyl_cyclase"/>
</dbReference>
<accession>A0A840RF50</accession>
<comment type="caution">
    <text evidence="2">The sequence shown here is derived from an EMBL/GenBank/DDBJ whole genome shotgun (WGS) entry which is preliminary data.</text>
</comment>
<dbReference type="CDD" id="cd01949">
    <property type="entry name" value="GGDEF"/>
    <property type="match status" value="1"/>
</dbReference>
<dbReference type="InterPro" id="IPR029016">
    <property type="entry name" value="GAF-like_dom_sf"/>
</dbReference>
<name>A0A840RF50_9NEIS</name>
<dbReference type="EC" id="2.7.7.65" evidence="2"/>
<evidence type="ECO:0000313" key="3">
    <source>
        <dbReference type="Proteomes" id="UP000543030"/>
    </source>
</evidence>
<dbReference type="PROSITE" id="PS50887">
    <property type="entry name" value="GGDEF"/>
    <property type="match status" value="1"/>
</dbReference>
<dbReference type="SUPFAM" id="SSF55073">
    <property type="entry name" value="Nucleotide cyclase"/>
    <property type="match status" value="1"/>
</dbReference>
<dbReference type="Gene3D" id="3.30.450.40">
    <property type="match status" value="1"/>
</dbReference>
<dbReference type="InterPro" id="IPR029787">
    <property type="entry name" value="Nucleotide_cyclase"/>
</dbReference>
<dbReference type="PANTHER" id="PTHR46663">
    <property type="entry name" value="DIGUANYLATE CYCLASE DGCT-RELATED"/>
    <property type="match status" value="1"/>
</dbReference>
<keyword evidence="2" id="KW-0548">Nucleotidyltransferase</keyword>
<dbReference type="Pfam" id="PF00990">
    <property type="entry name" value="GGDEF"/>
    <property type="match status" value="1"/>
</dbReference>
<gene>
    <name evidence="2" type="ORF">HNQ50_001655</name>
</gene>
<dbReference type="Proteomes" id="UP000543030">
    <property type="component" value="Unassembled WGS sequence"/>
</dbReference>
<dbReference type="InterPro" id="IPR000160">
    <property type="entry name" value="GGDEF_dom"/>
</dbReference>
<dbReference type="SUPFAM" id="SSF55781">
    <property type="entry name" value="GAF domain-like"/>
    <property type="match status" value="1"/>
</dbReference>
<dbReference type="InterPro" id="IPR052163">
    <property type="entry name" value="DGC-Regulatory_Protein"/>
</dbReference>
<sequence length="338" mass="36502">MESALIRLTESVSSARSLEELARPLLEMLHNLTDYESTYVTRIDMQAATQLVEFAMNVGALNIGENMTVPWSDTLCKRSFEEGRQYTDDVPGQWPDSVAAKALGIKTYVSAPIRSGSGELVGTLCAASKRQLPLSDRARSAINLFSKLIAQHMERENLLEQLQSANQRLALFALTDPLTGIPNRRAISDELSRLLAAARREQTTVLVGLVDLDGFKGINDEHGHEGGDYLLREVAIRLSGAARGTDMVGRLGGDEFVVVGPGPANRGDAHIATIAMTERFSSAASGVFGIGGRTVDYPGASVGFVAVDGSVSVDQALRLADGEMYAIKHRRKNMANVR</sequence>
<organism evidence="2 3">
    <name type="scientific">Silvimonas terrae</name>
    <dbReference type="NCBI Taxonomy" id="300266"/>
    <lineage>
        <taxon>Bacteria</taxon>
        <taxon>Pseudomonadati</taxon>
        <taxon>Pseudomonadota</taxon>
        <taxon>Betaproteobacteria</taxon>
        <taxon>Neisseriales</taxon>
        <taxon>Chitinibacteraceae</taxon>
        <taxon>Silvimonas</taxon>
    </lineage>
</organism>
<dbReference type="Pfam" id="PF13185">
    <property type="entry name" value="GAF_2"/>
    <property type="match status" value="1"/>
</dbReference>
<dbReference type="RefSeq" id="WP_184099419.1">
    <property type="nucleotide sequence ID" value="NZ_JACHHN010000003.1"/>
</dbReference>
<protein>
    <submittedName>
        <fullName evidence="2">Diguanylate cyclase</fullName>
        <ecNumber evidence="2">2.7.7.65</ecNumber>
    </submittedName>
</protein>
<evidence type="ECO:0000313" key="2">
    <source>
        <dbReference type="EMBL" id="MBB5190932.1"/>
    </source>
</evidence>
<dbReference type="NCBIfam" id="TIGR00254">
    <property type="entry name" value="GGDEF"/>
    <property type="match status" value="1"/>
</dbReference>
<keyword evidence="2" id="KW-0808">Transferase</keyword>
<reference evidence="2 3" key="1">
    <citation type="submission" date="2020-08" db="EMBL/GenBank/DDBJ databases">
        <title>Genomic Encyclopedia of Type Strains, Phase IV (KMG-IV): sequencing the most valuable type-strain genomes for metagenomic binning, comparative biology and taxonomic classification.</title>
        <authorList>
            <person name="Goeker M."/>
        </authorList>
    </citation>
    <scope>NUCLEOTIDE SEQUENCE [LARGE SCALE GENOMIC DNA]</scope>
    <source>
        <strain evidence="2 3">DSM 18233</strain>
    </source>
</reference>
<proteinExistence type="predicted"/>
<evidence type="ECO:0000259" key="1">
    <source>
        <dbReference type="PROSITE" id="PS50887"/>
    </source>
</evidence>
<dbReference type="InterPro" id="IPR003018">
    <property type="entry name" value="GAF"/>
</dbReference>
<dbReference type="AlphaFoldDB" id="A0A840RF50"/>
<dbReference type="Gene3D" id="3.30.70.270">
    <property type="match status" value="1"/>
</dbReference>
<dbReference type="GO" id="GO:0052621">
    <property type="term" value="F:diguanylate cyclase activity"/>
    <property type="evidence" value="ECO:0007669"/>
    <property type="project" value="UniProtKB-EC"/>
</dbReference>
<dbReference type="PANTHER" id="PTHR46663:SF2">
    <property type="entry name" value="GGDEF DOMAIN-CONTAINING PROTEIN"/>
    <property type="match status" value="1"/>
</dbReference>
<keyword evidence="3" id="KW-1185">Reference proteome</keyword>
<dbReference type="EMBL" id="JACHHN010000003">
    <property type="protein sequence ID" value="MBB5190932.1"/>
    <property type="molecule type" value="Genomic_DNA"/>
</dbReference>
<dbReference type="SMART" id="SM00065">
    <property type="entry name" value="GAF"/>
    <property type="match status" value="1"/>
</dbReference>
<dbReference type="SMART" id="SM00267">
    <property type="entry name" value="GGDEF"/>
    <property type="match status" value="1"/>
</dbReference>